<dbReference type="InterPro" id="IPR002035">
    <property type="entry name" value="VWF_A"/>
</dbReference>
<protein>
    <recommendedName>
        <fullName evidence="4">VWFA domain-containing protein</fullName>
    </recommendedName>
</protein>
<dbReference type="InterPro" id="IPR018466">
    <property type="entry name" value="Kre9/Knh1-like_N"/>
</dbReference>
<evidence type="ECO:0000256" key="1">
    <source>
        <dbReference type="ARBA" id="ARBA00022729"/>
    </source>
</evidence>
<dbReference type="RefSeq" id="WP_281795756.1">
    <property type="nucleotide sequence ID" value="NZ_BSDR01000001.1"/>
</dbReference>
<dbReference type="EMBL" id="BSDR01000001">
    <property type="protein sequence ID" value="GLI35736.1"/>
    <property type="molecule type" value="Genomic_DNA"/>
</dbReference>
<evidence type="ECO:0000313" key="6">
    <source>
        <dbReference type="Proteomes" id="UP001144372"/>
    </source>
</evidence>
<accession>A0A9W6FVM8</accession>
<feature type="signal peptide" evidence="3">
    <location>
        <begin position="1"/>
        <end position="19"/>
    </location>
</feature>
<dbReference type="Pfam" id="PF10342">
    <property type="entry name" value="Kre9_KNH"/>
    <property type="match status" value="1"/>
</dbReference>
<evidence type="ECO:0000256" key="3">
    <source>
        <dbReference type="SAM" id="SignalP"/>
    </source>
</evidence>
<gene>
    <name evidence="5" type="ORF">DAMNIGENAA_31690</name>
</gene>
<name>A0A9W6FVM8_9BACT</name>
<feature type="region of interest" description="Disordered" evidence="2">
    <location>
        <begin position="1347"/>
        <end position="1375"/>
    </location>
</feature>
<keyword evidence="6" id="KW-1185">Reference proteome</keyword>
<evidence type="ECO:0000313" key="5">
    <source>
        <dbReference type="EMBL" id="GLI35736.1"/>
    </source>
</evidence>
<dbReference type="Gene3D" id="3.40.50.410">
    <property type="entry name" value="von Willebrand factor, type A domain"/>
    <property type="match status" value="1"/>
</dbReference>
<feature type="domain" description="VWFA" evidence="4">
    <location>
        <begin position="459"/>
        <end position="598"/>
    </location>
</feature>
<dbReference type="PROSITE" id="PS50234">
    <property type="entry name" value="VWFA"/>
    <property type="match status" value="1"/>
</dbReference>
<organism evidence="5 6">
    <name type="scientific">Desulforhabdus amnigena</name>
    <dbReference type="NCBI Taxonomy" id="40218"/>
    <lineage>
        <taxon>Bacteria</taxon>
        <taxon>Pseudomonadati</taxon>
        <taxon>Thermodesulfobacteriota</taxon>
        <taxon>Syntrophobacteria</taxon>
        <taxon>Syntrophobacterales</taxon>
        <taxon>Syntrophobacteraceae</taxon>
        <taxon>Desulforhabdus</taxon>
    </lineage>
</organism>
<feature type="chain" id="PRO_5040944443" description="VWFA domain-containing protein" evidence="3">
    <location>
        <begin position="20"/>
        <end position="1397"/>
    </location>
</feature>
<evidence type="ECO:0000256" key="2">
    <source>
        <dbReference type="SAM" id="MobiDB-lite"/>
    </source>
</evidence>
<dbReference type="SUPFAM" id="SSF53300">
    <property type="entry name" value="vWA-like"/>
    <property type="match status" value="1"/>
</dbReference>
<reference evidence="5" key="1">
    <citation type="submission" date="2022-12" db="EMBL/GenBank/DDBJ databases">
        <title>Reference genome sequencing for broad-spectrum identification of bacterial and archaeal isolates by mass spectrometry.</title>
        <authorList>
            <person name="Sekiguchi Y."/>
            <person name="Tourlousse D.M."/>
        </authorList>
    </citation>
    <scope>NUCLEOTIDE SEQUENCE</scope>
    <source>
        <strain evidence="5">ASRB1</strain>
    </source>
</reference>
<dbReference type="Proteomes" id="UP001144372">
    <property type="component" value="Unassembled WGS sequence"/>
</dbReference>
<keyword evidence="1 3" id="KW-0732">Signal</keyword>
<evidence type="ECO:0000259" key="4">
    <source>
        <dbReference type="PROSITE" id="PS50234"/>
    </source>
</evidence>
<comment type="caution">
    <text evidence="5">The sequence shown here is derived from an EMBL/GenBank/DDBJ whole genome shotgun (WGS) entry which is preliminary data.</text>
</comment>
<proteinExistence type="predicted"/>
<sequence length="1397" mass="152949">MKRSLIGLMTIVFLAPCFAKVAWATKPSKSATIKILSPQGGESLLAGTSQTIQWEYKNVGPGETVTIKLFDGTTPVQTISSAASTGSDGTGSYIWPILSNQSTGNNYKIKIISNVYDVSSTSGTFSISCQCNSPPFASSDIKPNVLIILDNSNSMDENFWGGAVGSYSFAGKSLVARLALKEFVTQLKDKLRIGLMTYKLKDDVEKRYLHNAAYFASYNPKSYCPNPPAECVEYCQTGDSAKQAACVDGCKKGNELFDPDYFDEIITNYSTDSERRNRYCSLVYPKAQRIPNPTDRLNYIYVKQAYPYYDVKNQGTGFFYSENYNPDEGGDTYIPYLTKVGIDDGSTGYSDGLAPVSLGPTDSDYALGYHDFGRRIPWYYVGETWYSNSSPGGGFLHVPVGELNEIVDGITTTTTNYSSLLEKLGPTADVETANEADVQAAYMFCTASDKNTCSYIINAGLTPTAGTLQTALDYFKDETNSPIQARCQKNYIIYVTDGLPSVDESGRTGNAVTLMPTVLEKLDSLRTTITKPFAVDNNRVTYSFDVRTYVLGVGLSDSAKSQLDTMAVHGGTAVNGHAYYADDPGKLIDALSTIFSNILSQTSSGTSVSILSEKAQQGANMMQAVFYPSKKYGDSNNWLNWTGYLYDYWFYVSKTESNLREDTEQNNILDLDADYGLTFDFDTAKSQLLIQRWQDLNGDGNLTEDATVGDPITLDEVAAIWEAGELLSRRSGLDSDSDPPPPDPRKIYTVSSSNQLVEFKAANLDDFKTYLGAPGSFAGCLKGADDNATLANLVDYVRGTDIAECRNRSFSIQEGSTTNTYTWKLGDIVYSTPKVESDYKYCYDSTAQQFTSTLCTTDTQCGTSGTCKKKESVVFVGANDGMLHAFKTGILSKNKSGLSDKQAAKLEGTEFGKELWAFIPKNILPYLRCLANSDYCHLSYVDLSPHIVTMGNKRVLIGGMRLGGGTCDASQLTGIPCDAPSDTCSAISCTSWDSCFNPSNCVGLSSYFALDITDAESPQLLWEFSHPQLGYSYSGPAVIHRKVKSASGNLAEKYFVMFLSGPTSRNGTSNQTLKAFILSLDDQLKLPSNGLYVHTFGTNTKYAFGGRLFTNGLDINEDGYTDFVLFGYSDGDQKETIGAFSGGIIKLWTGDHDTTDTTPEPRSWEFKEPFYNAGQPITAKVEAMKCFNQWYVYFGTGRYFIKDDNPDHNQSNSIYGIPFLCTANDTDCSTINFGHASSTFCESLSKKAQQMAWNWPLEIPVDTGYYKERCITDPTVSSQDIVYFTTTEPTSDPCSFGGRSRIWGLNCATGEAIADETCPLYVVRNTDGAIYLQTSTGAITKISADPSNSSFTCGKTKDTDATGKTSEWIPGIPPESAPPLVPPFSLKTGKILHWIEK</sequence>
<dbReference type="InterPro" id="IPR036465">
    <property type="entry name" value="vWFA_dom_sf"/>
</dbReference>